<dbReference type="GO" id="GO:0030313">
    <property type="term" value="C:cell envelope"/>
    <property type="evidence" value="ECO:0007669"/>
    <property type="project" value="UniProtKB-SubCell"/>
</dbReference>
<dbReference type="InterPro" id="IPR003018">
    <property type="entry name" value="GAF"/>
</dbReference>
<dbReference type="PANTHER" id="PTHR32347">
    <property type="entry name" value="EFFLUX SYSTEM COMPONENT YKNX-RELATED"/>
    <property type="match status" value="1"/>
</dbReference>
<comment type="caution">
    <text evidence="6">The sequence shown here is derived from an EMBL/GenBank/DDBJ whole genome shotgun (WGS) entry which is preliminary data.</text>
</comment>
<dbReference type="InterPro" id="IPR050465">
    <property type="entry name" value="UPF0194_transport"/>
</dbReference>
<dbReference type="Pfam" id="PF25973">
    <property type="entry name" value="BSH_CzcB"/>
    <property type="match status" value="1"/>
</dbReference>
<dbReference type="SUPFAM" id="SSF55781">
    <property type="entry name" value="GAF domain-like"/>
    <property type="match status" value="1"/>
</dbReference>
<comment type="subcellular location">
    <subcellularLocation>
        <location evidence="1">Cell envelope</location>
    </subcellularLocation>
</comment>
<dbReference type="Proteomes" id="UP000599578">
    <property type="component" value="Unassembled WGS sequence"/>
</dbReference>
<dbReference type="EMBL" id="BMLT01000017">
    <property type="protein sequence ID" value="GGO88402.1"/>
    <property type="molecule type" value="Genomic_DNA"/>
</dbReference>
<dbReference type="AlphaFoldDB" id="A0A917ZQI4"/>
<evidence type="ECO:0000256" key="1">
    <source>
        <dbReference type="ARBA" id="ARBA00004196"/>
    </source>
</evidence>
<evidence type="ECO:0000313" key="6">
    <source>
        <dbReference type="EMBL" id="GGO88402.1"/>
    </source>
</evidence>
<evidence type="ECO:0000256" key="2">
    <source>
        <dbReference type="ARBA" id="ARBA00009477"/>
    </source>
</evidence>
<comment type="similarity">
    <text evidence="2">Belongs to the membrane fusion protein (MFP) (TC 8.A.1) family.</text>
</comment>
<dbReference type="RefSeq" id="WP_188862776.1">
    <property type="nucleotide sequence ID" value="NZ_BMLT01000017.1"/>
</dbReference>
<keyword evidence="3 4" id="KW-0175">Coiled coil</keyword>
<dbReference type="Gene3D" id="2.40.50.100">
    <property type="match status" value="1"/>
</dbReference>
<dbReference type="Gene3D" id="2.40.30.170">
    <property type="match status" value="1"/>
</dbReference>
<dbReference type="GO" id="GO:0022857">
    <property type="term" value="F:transmembrane transporter activity"/>
    <property type="evidence" value="ECO:0007669"/>
    <property type="project" value="InterPro"/>
</dbReference>
<dbReference type="SMART" id="SM00065">
    <property type="entry name" value="GAF"/>
    <property type="match status" value="1"/>
</dbReference>
<dbReference type="Gene3D" id="3.30.450.40">
    <property type="match status" value="1"/>
</dbReference>
<evidence type="ECO:0000313" key="7">
    <source>
        <dbReference type="Proteomes" id="UP000599578"/>
    </source>
</evidence>
<protein>
    <recommendedName>
        <fullName evidence="5">GAF domain-containing protein</fullName>
    </recommendedName>
</protein>
<feature type="coiled-coil region" evidence="4">
    <location>
        <begin position="436"/>
        <end position="482"/>
    </location>
</feature>
<evidence type="ECO:0000259" key="5">
    <source>
        <dbReference type="SMART" id="SM00065"/>
    </source>
</evidence>
<dbReference type="GO" id="GO:0016020">
    <property type="term" value="C:membrane"/>
    <property type="evidence" value="ECO:0007669"/>
    <property type="project" value="InterPro"/>
</dbReference>
<name>A0A917ZQI4_9GAMM</name>
<dbReference type="InterPro" id="IPR006143">
    <property type="entry name" value="RND_pump_MFP"/>
</dbReference>
<keyword evidence="7" id="KW-1185">Reference proteome</keyword>
<dbReference type="SUPFAM" id="SSF111369">
    <property type="entry name" value="HlyD-like secretion proteins"/>
    <property type="match status" value="1"/>
</dbReference>
<reference evidence="6 7" key="1">
    <citation type="journal article" date="2014" name="Int. J. Syst. Evol. Microbiol.">
        <title>Complete genome sequence of Corynebacterium casei LMG S-19264T (=DSM 44701T), isolated from a smear-ripened cheese.</title>
        <authorList>
            <consortium name="US DOE Joint Genome Institute (JGI-PGF)"/>
            <person name="Walter F."/>
            <person name="Albersmeier A."/>
            <person name="Kalinowski J."/>
            <person name="Ruckert C."/>
        </authorList>
    </citation>
    <scope>NUCLEOTIDE SEQUENCE [LARGE SCALE GENOMIC DNA]</scope>
    <source>
        <strain evidence="6 7">CGMCC 1.7286</strain>
    </source>
</reference>
<evidence type="ECO:0000256" key="3">
    <source>
        <dbReference type="ARBA" id="ARBA00023054"/>
    </source>
</evidence>
<organism evidence="6 7">
    <name type="scientific">Marinobacterium nitratireducens</name>
    <dbReference type="NCBI Taxonomy" id="518897"/>
    <lineage>
        <taxon>Bacteria</taxon>
        <taxon>Pseudomonadati</taxon>
        <taxon>Pseudomonadota</taxon>
        <taxon>Gammaproteobacteria</taxon>
        <taxon>Oceanospirillales</taxon>
        <taxon>Oceanospirillaceae</taxon>
        <taxon>Marinobacterium</taxon>
    </lineage>
</organism>
<gene>
    <name evidence="6" type="ORF">GCM10011348_43780</name>
</gene>
<dbReference type="NCBIfam" id="TIGR01730">
    <property type="entry name" value="RND_mfp"/>
    <property type="match status" value="1"/>
</dbReference>
<dbReference type="Pfam" id="PF01590">
    <property type="entry name" value="GAF"/>
    <property type="match status" value="1"/>
</dbReference>
<feature type="domain" description="GAF" evidence="5">
    <location>
        <begin position="184"/>
        <end position="332"/>
    </location>
</feature>
<accession>A0A917ZQI4</accession>
<dbReference type="InterPro" id="IPR029016">
    <property type="entry name" value="GAF-like_dom_sf"/>
</dbReference>
<sequence length="620" mass="67978">MYTETSSERPGDGGSPAGAYAILDQALWTRFREAAGPSEYLAVWLALQCRQLGPDVSGVLLMGEPDTGPFTPVAGWPDTSAPDNSLLSAAQQAVQQGRGVVVGEGSSERILAQPLFVKQQLYGVVAILAGSVPVRTVDLFRRLQWGAGWIEVMTRREQESMDAELREKSAGAFDALATVLEHSRFDEACNALVSELATTLACDRVSVGFVRFRRCRVRALSLSAGFANRMSLMRDIAVAMDEAADQEAVILYPPPEDWEFRVTRAHQELADSHRSESVLTVPLQSAGEVTGALTFERASGEPFEAAEVELADAIAAVVGPVLEDRRLNDRLLLIKVLDSAATQLKRLLGPSYFGRKLATLGVVALAAFLWLAKADYSVSSPAHLQGTIQRTIVSPVSGYLAAQYARAGDLVEEGELLAVLDDQDLALQRLRLLTTVQQRNAEHDRALAERNRAEANIIKAQIEQARAQLALVEEQLARTRIVAPFAGVVVMGDLSQSVGAAVERGQELFQIAPLNAYRVVLEVDERDIQDIAVGQQGVLRVSAMPETPLPYRVERFTPMAQQGEGRNFFEVEAALDAADADLRPGMEGVARTEIEQRRLLRIWGEKTWNWVRLAFWRWLP</sequence>
<dbReference type="PANTHER" id="PTHR32347:SF23">
    <property type="entry name" value="BLL5650 PROTEIN"/>
    <property type="match status" value="1"/>
</dbReference>
<dbReference type="InterPro" id="IPR058647">
    <property type="entry name" value="BSH_CzcB-like"/>
</dbReference>
<proteinExistence type="inferred from homology"/>
<evidence type="ECO:0000256" key="4">
    <source>
        <dbReference type="SAM" id="Coils"/>
    </source>
</evidence>